<name>A0A0F9EWI0_9ZZZZ</name>
<gene>
    <name evidence="1" type="ORF">LCGC14_2025220</name>
</gene>
<sequence>MKVKCTNKKCLHEWEYKGLSKHYITCPSCHFRIMLSKASGVPRIKDKQKVGVMSKLKDAAKSLVPKPDRYLKFAGVDMEDGKIPTKEELRPLRE</sequence>
<protein>
    <submittedName>
        <fullName evidence="1">Uncharacterized protein</fullName>
    </submittedName>
</protein>
<evidence type="ECO:0000313" key="1">
    <source>
        <dbReference type="EMBL" id="KKL78399.1"/>
    </source>
</evidence>
<proteinExistence type="predicted"/>
<dbReference type="AlphaFoldDB" id="A0A0F9EWI0"/>
<accession>A0A0F9EWI0</accession>
<reference evidence="1" key="1">
    <citation type="journal article" date="2015" name="Nature">
        <title>Complex archaea that bridge the gap between prokaryotes and eukaryotes.</title>
        <authorList>
            <person name="Spang A."/>
            <person name="Saw J.H."/>
            <person name="Jorgensen S.L."/>
            <person name="Zaremba-Niedzwiedzka K."/>
            <person name="Martijn J."/>
            <person name="Lind A.E."/>
            <person name="van Eijk R."/>
            <person name="Schleper C."/>
            <person name="Guy L."/>
            <person name="Ettema T.J."/>
        </authorList>
    </citation>
    <scope>NUCLEOTIDE SEQUENCE</scope>
</reference>
<dbReference type="EMBL" id="LAZR01023470">
    <property type="protein sequence ID" value="KKL78399.1"/>
    <property type="molecule type" value="Genomic_DNA"/>
</dbReference>
<comment type="caution">
    <text evidence="1">The sequence shown here is derived from an EMBL/GenBank/DDBJ whole genome shotgun (WGS) entry which is preliminary data.</text>
</comment>
<organism evidence="1">
    <name type="scientific">marine sediment metagenome</name>
    <dbReference type="NCBI Taxonomy" id="412755"/>
    <lineage>
        <taxon>unclassified sequences</taxon>
        <taxon>metagenomes</taxon>
        <taxon>ecological metagenomes</taxon>
    </lineage>
</organism>